<sequence>MEEKDADEFILLLKGYYRLFTERELPVHINSCNSWQPEPVPTFHSRHVVREAPWSYPNSTGKPGLRTMDLAVMPPNYTPVEMPKSSPKQRPARPPSPTPVDHNMNETALESQASQDAKAFAREDSRRLKPHRTMIDERHPGIDYQTVISMELLEDSSGDIDVDVYEAKNDEVIQRISEMNHILTEAESYLSDGSHAEQSNLKGSRLPGAIVSARLQTRDPNEREVIDEDISPSERYG</sequence>
<name>A0A8T0FJS7_ARGBR</name>
<gene>
    <name evidence="2" type="ORF">HNY73_007556</name>
</gene>
<keyword evidence="3" id="KW-1185">Reference proteome</keyword>
<evidence type="ECO:0000313" key="3">
    <source>
        <dbReference type="Proteomes" id="UP000807504"/>
    </source>
</evidence>
<comment type="caution">
    <text evidence="2">The sequence shown here is derived from an EMBL/GenBank/DDBJ whole genome shotgun (WGS) entry which is preliminary data.</text>
</comment>
<protein>
    <submittedName>
        <fullName evidence="2">Uncharacterized protein</fullName>
    </submittedName>
</protein>
<dbReference type="EMBL" id="JABXBU010000012">
    <property type="protein sequence ID" value="KAF8789630.1"/>
    <property type="molecule type" value="Genomic_DNA"/>
</dbReference>
<evidence type="ECO:0000313" key="2">
    <source>
        <dbReference type="EMBL" id="KAF8789630.1"/>
    </source>
</evidence>
<reference evidence="2" key="1">
    <citation type="journal article" date="2020" name="bioRxiv">
        <title>Chromosome-level reference genome of the European wasp spider Argiope bruennichi: a resource for studies on range expansion and evolutionary adaptation.</title>
        <authorList>
            <person name="Sheffer M.M."/>
            <person name="Hoppe A."/>
            <person name="Krehenwinkel H."/>
            <person name="Uhl G."/>
            <person name="Kuss A.W."/>
            <person name="Jensen L."/>
            <person name="Jensen C."/>
            <person name="Gillespie R.G."/>
            <person name="Hoff K.J."/>
            <person name="Prost S."/>
        </authorList>
    </citation>
    <scope>NUCLEOTIDE SEQUENCE</scope>
</reference>
<proteinExistence type="predicted"/>
<feature type="region of interest" description="Disordered" evidence="1">
    <location>
        <begin position="76"/>
        <end position="104"/>
    </location>
</feature>
<reference evidence="2" key="2">
    <citation type="submission" date="2020-06" db="EMBL/GenBank/DDBJ databases">
        <authorList>
            <person name="Sheffer M."/>
        </authorList>
    </citation>
    <scope>NUCLEOTIDE SEQUENCE</scope>
</reference>
<dbReference type="Proteomes" id="UP000807504">
    <property type="component" value="Unassembled WGS sequence"/>
</dbReference>
<feature type="region of interest" description="Disordered" evidence="1">
    <location>
        <begin position="213"/>
        <end position="237"/>
    </location>
</feature>
<accession>A0A8T0FJS7</accession>
<dbReference type="AlphaFoldDB" id="A0A8T0FJS7"/>
<evidence type="ECO:0000256" key="1">
    <source>
        <dbReference type="SAM" id="MobiDB-lite"/>
    </source>
</evidence>
<organism evidence="2 3">
    <name type="scientific">Argiope bruennichi</name>
    <name type="common">Wasp spider</name>
    <name type="synonym">Aranea bruennichi</name>
    <dbReference type="NCBI Taxonomy" id="94029"/>
    <lineage>
        <taxon>Eukaryota</taxon>
        <taxon>Metazoa</taxon>
        <taxon>Ecdysozoa</taxon>
        <taxon>Arthropoda</taxon>
        <taxon>Chelicerata</taxon>
        <taxon>Arachnida</taxon>
        <taxon>Araneae</taxon>
        <taxon>Araneomorphae</taxon>
        <taxon>Entelegynae</taxon>
        <taxon>Araneoidea</taxon>
        <taxon>Araneidae</taxon>
        <taxon>Argiope</taxon>
    </lineage>
</organism>